<accession>A0ABQ9ILZ6</accession>
<organism evidence="1 2">
    <name type="scientific">Dryococelus australis</name>
    <dbReference type="NCBI Taxonomy" id="614101"/>
    <lineage>
        <taxon>Eukaryota</taxon>
        <taxon>Metazoa</taxon>
        <taxon>Ecdysozoa</taxon>
        <taxon>Arthropoda</taxon>
        <taxon>Hexapoda</taxon>
        <taxon>Insecta</taxon>
        <taxon>Pterygota</taxon>
        <taxon>Neoptera</taxon>
        <taxon>Polyneoptera</taxon>
        <taxon>Phasmatodea</taxon>
        <taxon>Verophasmatodea</taxon>
        <taxon>Anareolatae</taxon>
        <taxon>Phasmatidae</taxon>
        <taxon>Eurycanthinae</taxon>
        <taxon>Dryococelus</taxon>
    </lineage>
</organism>
<reference evidence="1 2" key="1">
    <citation type="submission" date="2023-02" db="EMBL/GenBank/DDBJ databases">
        <title>LHISI_Scaffold_Assembly.</title>
        <authorList>
            <person name="Stuart O.P."/>
            <person name="Cleave R."/>
            <person name="Magrath M.J.L."/>
            <person name="Mikheyev A.S."/>
        </authorList>
    </citation>
    <scope>NUCLEOTIDE SEQUENCE [LARGE SCALE GENOMIC DNA]</scope>
    <source>
        <strain evidence="1">Daus_M_001</strain>
        <tissue evidence="1">Leg muscle</tissue>
    </source>
</reference>
<sequence length="150" mass="16002">MATNNLTYHQVKLQLSPASLPKEQHDTVFRNAIPQASQHGQFFPQGILQSSKRTDPAPSTAASNVGFSTAKTFSGVINFPLNYSCPRRPLVNGALLHCDNGRLNDSHSPSISSNTPSAAGLLTGRLRKGAIKVMQCAVLEDDSSSLAEAI</sequence>
<evidence type="ECO:0000313" key="2">
    <source>
        <dbReference type="Proteomes" id="UP001159363"/>
    </source>
</evidence>
<dbReference type="Proteomes" id="UP001159363">
    <property type="component" value="Chromosome 1"/>
</dbReference>
<gene>
    <name evidence="1" type="ORF">PR048_003088</name>
</gene>
<name>A0ABQ9ILZ6_9NEOP</name>
<dbReference type="EMBL" id="JARBHB010000001">
    <property type="protein sequence ID" value="KAJ8897738.1"/>
    <property type="molecule type" value="Genomic_DNA"/>
</dbReference>
<proteinExistence type="predicted"/>
<comment type="caution">
    <text evidence="1">The sequence shown here is derived from an EMBL/GenBank/DDBJ whole genome shotgun (WGS) entry which is preliminary data.</text>
</comment>
<evidence type="ECO:0000313" key="1">
    <source>
        <dbReference type="EMBL" id="KAJ8897738.1"/>
    </source>
</evidence>
<protein>
    <submittedName>
        <fullName evidence="1">Uncharacterized protein</fullName>
    </submittedName>
</protein>
<keyword evidence="2" id="KW-1185">Reference proteome</keyword>